<name>A0A4P9WP58_9FUNG</name>
<gene>
    <name evidence="2" type="ORF">BDK51DRAFT_28757</name>
</gene>
<reference evidence="3" key="1">
    <citation type="journal article" date="2018" name="Nat. Microbiol.">
        <title>Leveraging single-cell genomics to expand the fungal tree of life.</title>
        <authorList>
            <person name="Ahrendt S.R."/>
            <person name="Quandt C.A."/>
            <person name="Ciobanu D."/>
            <person name="Clum A."/>
            <person name="Salamov A."/>
            <person name="Andreopoulos B."/>
            <person name="Cheng J.F."/>
            <person name="Woyke T."/>
            <person name="Pelin A."/>
            <person name="Henrissat B."/>
            <person name="Reynolds N.K."/>
            <person name="Benny G.L."/>
            <person name="Smith M.E."/>
            <person name="James T.Y."/>
            <person name="Grigoriev I.V."/>
        </authorList>
    </citation>
    <scope>NUCLEOTIDE SEQUENCE [LARGE SCALE GENOMIC DNA]</scope>
</reference>
<feature type="non-terminal residue" evidence="2">
    <location>
        <position position="1"/>
    </location>
</feature>
<feature type="compositionally biased region" description="Basic and acidic residues" evidence="1">
    <location>
        <begin position="97"/>
        <end position="106"/>
    </location>
</feature>
<proteinExistence type="predicted"/>
<feature type="region of interest" description="Disordered" evidence="1">
    <location>
        <begin position="85"/>
        <end position="118"/>
    </location>
</feature>
<dbReference type="AlphaFoldDB" id="A0A4P9WP58"/>
<sequence>EHIEWEKQQVHDLREKEWRMQTVQRIGQDIGEMVVELGKIAALKAALIKETEAKRKKLESMCPIVRELILINEEISHGGKVEHMESYDSLSSSRHANRGESTEQIKRPPHHLRTGRSIREADRDSAKMFRGDSDRSEALRPFFTAASAPKPFEIMPDAMGGSLGSKGDDAAGGCTYRSAQRDYGRYLNEDFLAFRRGEARGVNRGGGGGQETRIVRVQSRFPAVRSIRCKLAHAARISRRLAQARSVRRRGYNEALEAINGDVENGDYLNPKLAARVKVDGREIPPEACRSSN</sequence>
<evidence type="ECO:0000256" key="1">
    <source>
        <dbReference type="SAM" id="MobiDB-lite"/>
    </source>
</evidence>
<protein>
    <submittedName>
        <fullName evidence="2">Uncharacterized protein</fullName>
    </submittedName>
</protein>
<dbReference type="EMBL" id="KZ994408">
    <property type="protein sequence ID" value="RKO93010.1"/>
    <property type="molecule type" value="Genomic_DNA"/>
</dbReference>
<evidence type="ECO:0000313" key="3">
    <source>
        <dbReference type="Proteomes" id="UP000269721"/>
    </source>
</evidence>
<accession>A0A4P9WP58</accession>
<organism evidence="2 3">
    <name type="scientific">Blyttiomyces helicus</name>
    <dbReference type="NCBI Taxonomy" id="388810"/>
    <lineage>
        <taxon>Eukaryota</taxon>
        <taxon>Fungi</taxon>
        <taxon>Fungi incertae sedis</taxon>
        <taxon>Chytridiomycota</taxon>
        <taxon>Chytridiomycota incertae sedis</taxon>
        <taxon>Chytridiomycetes</taxon>
        <taxon>Chytridiomycetes incertae sedis</taxon>
        <taxon>Blyttiomyces</taxon>
    </lineage>
</organism>
<keyword evidence="3" id="KW-1185">Reference proteome</keyword>
<dbReference type="Proteomes" id="UP000269721">
    <property type="component" value="Unassembled WGS sequence"/>
</dbReference>
<evidence type="ECO:0000313" key="2">
    <source>
        <dbReference type="EMBL" id="RKO93010.1"/>
    </source>
</evidence>
<feature type="compositionally biased region" description="Basic residues" evidence="1">
    <location>
        <begin position="107"/>
        <end position="116"/>
    </location>
</feature>